<keyword evidence="5" id="KW-0804">Transcription</keyword>
<dbReference type="Gene3D" id="3.40.640.10">
    <property type="entry name" value="Type I PLP-dependent aspartate aminotransferase-like (Major domain)"/>
    <property type="match status" value="1"/>
</dbReference>
<dbReference type="CDD" id="cd07377">
    <property type="entry name" value="WHTH_GntR"/>
    <property type="match status" value="1"/>
</dbReference>
<evidence type="ECO:0000256" key="2">
    <source>
        <dbReference type="ARBA" id="ARBA00022898"/>
    </source>
</evidence>
<organism evidence="7 8">
    <name type="scientific">Pseudomonas wadenswilerensis</name>
    <dbReference type="NCBI Taxonomy" id="1785161"/>
    <lineage>
        <taxon>Bacteria</taxon>
        <taxon>Pseudomonadati</taxon>
        <taxon>Pseudomonadota</taxon>
        <taxon>Gammaproteobacteria</taxon>
        <taxon>Pseudomonadales</taxon>
        <taxon>Pseudomonadaceae</taxon>
        <taxon>Pseudomonas</taxon>
    </lineage>
</organism>
<dbReference type="SMART" id="SM00345">
    <property type="entry name" value="HTH_GNTR"/>
    <property type="match status" value="1"/>
</dbReference>
<dbReference type="Pfam" id="PF00392">
    <property type="entry name" value="GntR"/>
    <property type="match status" value="1"/>
</dbReference>
<keyword evidence="8" id="KW-1185">Reference proteome</keyword>
<dbReference type="GO" id="GO:0047536">
    <property type="term" value="F:2-aminoadipate transaminase activity"/>
    <property type="evidence" value="ECO:0007669"/>
    <property type="project" value="UniProtKB-EC"/>
</dbReference>
<dbReference type="InterPro" id="IPR015424">
    <property type="entry name" value="PyrdxlP-dep_Trfase"/>
</dbReference>
<evidence type="ECO:0000313" key="8">
    <source>
        <dbReference type="Proteomes" id="UP000255177"/>
    </source>
</evidence>
<dbReference type="Gene3D" id="1.10.10.10">
    <property type="entry name" value="Winged helix-like DNA-binding domain superfamily/Winged helix DNA-binding domain"/>
    <property type="match status" value="1"/>
</dbReference>
<evidence type="ECO:0000256" key="5">
    <source>
        <dbReference type="ARBA" id="ARBA00023163"/>
    </source>
</evidence>
<keyword evidence="2" id="KW-0663">Pyridoxal phosphate</keyword>
<feature type="domain" description="HTH gntR-type" evidence="6">
    <location>
        <begin position="24"/>
        <end position="92"/>
    </location>
</feature>
<evidence type="ECO:0000313" key="7">
    <source>
        <dbReference type="EMBL" id="SUQ62169.1"/>
    </source>
</evidence>
<dbReference type="InterPro" id="IPR036390">
    <property type="entry name" value="WH_DNA-bd_sf"/>
</dbReference>
<dbReference type="InterPro" id="IPR015421">
    <property type="entry name" value="PyrdxlP-dep_Trfase_major"/>
</dbReference>
<keyword evidence="3" id="KW-0805">Transcription regulation</keyword>
<dbReference type="SUPFAM" id="SSF46785">
    <property type="entry name" value="Winged helix' DNA-binding domain"/>
    <property type="match status" value="1"/>
</dbReference>
<reference evidence="8" key="1">
    <citation type="submission" date="2018-07" db="EMBL/GenBank/DDBJ databases">
        <authorList>
            <person name="Blom J."/>
        </authorList>
    </citation>
    <scope>NUCLEOTIDE SEQUENCE [LARGE SCALE GENOMIC DNA]</scope>
    <source>
        <strain evidence="8">CCOS 864</strain>
    </source>
</reference>
<comment type="similarity">
    <text evidence="1">In the C-terminal section; belongs to the class-I pyridoxal-phosphate-dependent aminotransferase family.</text>
</comment>
<proteinExistence type="inferred from homology"/>
<dbReference type="GO" id="GO:0030170">
    <property type="term" value="F:pyridoxal phosphate binding"/>
    <property type="evidence" value="ECO:0007669"/>
    <property type="project" value="InterPro"/>
</dbReference>
<keyword evidence="7" id="KW-0032">Aminotransferase</keyword>
<evidence type="ECO:0000256" key="3">
    <source>
        <dbReference type="ARBA" id="ARBA00023015"/>
    </source>
</evidence>
<dbReference type="Proteomes" id="UP000255177">
    <property type="component" value="Unassembled WGS sequence"/>
</dbReference>
<dbReference type="Gene3D" id="3.90.1150.10">
    <property type="entry name" value="Aspartate Aminotransferase, domain 1"/>
    <property type="match status" value="1"/>
</dbReference>
<dbReference type="EMBL" id="UIDD01000005">
    <property type="protein sequence ID" value="SUQ62169.1"/>
    <property type="molecule type" value="Genomic_DNA"/>
</dbReference>
<sequence length="478" mass="53217">MINCSDKICEHFAMHLSLDRHSAIPLVQQLTGQLQAWIEGQRLRPGSRLPSIRQLAREQGVSQSCVIEAYDRLVAAGWLEARHGAGFFVAEQRLKTPLVDQPIRDEAFDSRWQQFTDDPGELLKLCCGWVPSSWRATEAIAQAVRQVSRGAVDELIDYCPPLGLASLRTQLHKGLGQIGIHAAPEQILTTQGASHALDLLVRTLLKPGDKVLVESPGYYNLYSLLRQHQVDMLEVPRTPHGPDLQVLEDLLKQHRPRCLYINSLYQNPTGSSLSPKVAYRLLELAREHDLLIIEDDIYADFQDGTVTRLATLDAEQRVIYLASFSKTLSSSLRVGYLVAGPELVARLAELKMVSGLGTSRFTEQVVAQMLGNGSYRKSTARLRLRLAQHMAKALGQLEANGWEVFTEPYGGMFVWARCPGRSFAELNHEAQACSVLLAPGSAFDPLGAACDWLRINVAYAQDQRAQTFFQRAGRPRLS</sequence>
<dbReference type="Pfam" id="PF00155">
    <property type="entry name" value="Aminotran_1_2"/>
    <property type="match status" value="1"/>
</dbReference>
<keyword evidence="4" id="KW-0238">DNA-binding</keyword>
<dbReference type="AlphaFoldDB" id="A0A380SW00"/>
<accession>A0A380SW00</accession>
<dbReference type="InterPro" id="IPR004839">
    <property type="entry name" value="Aminotransferase_I/II_large"/>
</dbReference>
<dbReference type="PANTHER" id="PTHR46577">
    <property type="entry name" value="HTH-TYPE TRANSCRIPTIONAL REGULATORY PROTEIN GABR"/>
    <property type="match status" value="1"/>
</dbReference>
<dbReference type="InterPro" id="IPR051446">
    <property type="entry name" value="HTH_trans_reg/aminotransferase"/>
</dbReference>
<dbReference type="PROSITE" id="PS50949">
    <property type="entry name" value="HTH_GNTR"/>
    <property type="match status" value="1"/>
</dbReference>
<keyword evidence="7" id="KW-0808">Transferase</keyword>
<dbReference type="InterPro" id="IPR015422">
    <property type="entry name" value="PyrdxlP-dep_Trfase_small"/>
</dbReference>
<evidence type="ECO:0000259" key="6">
    <source>
        <dbReference type="PROSITE" id="PS50949"/>
    </source>
</evidence>
<protein>
    <submittedName>
        <fullName evidence="7">2-aminoadipate transaminase</fullName>
        <ecNumber evidence="7">2.6.1.39</ecNumber>
    </submittedName>
</protein>
<evidence type="ECO:0000256" key="4">
    <source>
        <dbReference type="ARBA" id="ARBA00023125"/>
    </source>
</evidence>
<dbReference type="InterPro" id="IPR000524">
    <property type="entry name" value="Tscrpt_reg_HTH_GntR"/>
</dbReference>
<evidence type="ECO:0000256" key="1">
    <source>
        <dbReference type="ARBA" id="ARBA00005384"/>
    </source>
</evidence>
<dbReference type="GO" id="GO:0003677">
    <property type="term" value="F:DNA binding"/>
    <property type="evidence" value="ECO:0007669"/>
    <property type="project" value="UniProtKB-KW"/>
</dbReference>
<dbReference type="SUPFAM" id="SSF53383">
    <property type="entry name" value="PLP-dependent transferases"/>
    <property type="match status" value="1"/>
</dbReference>
<dbReference type="InterPro" id="IPR036388">
    <property type="entry name" value="WH-like_DNA-bd_sf"/>
</dbReference>
<gene>
    <name evidence="7" type="primary">lysN</name>
    <name evidence="7" type="ORF">CCOS864_01597</name>
</gene>
<name>A0A380SW00_9PSED</name>
<dbReference type="PANTHER" id="PTHR46577:SF2">
    <property type="entry name" value="TRANSCRIPTIONAL REGULATORY PROTEIN"/>
    <property type="match status" value="1"/>
</dbReference>
<dbReference type="GO" id="GO:0003700">
    <property type="term" value="F:DNA-binding transcription factor activity"/>
    <property type="evidence" value="ECO:0007669"/>
    <property type="project" value="InterPro"/>
</dbReference>
<dbReference type="CDD" id="cd00609">
    <property type="entry name" value="AAT_like"/>
    <property type="match status" value="1"/>
</dbReference>
<dbReference type="EC" id="2.6.1.39" evidence="7"/>